<feature type="domain" description="TonB-dependent receptor plug" evidence="4">
    <location>
        <begin position="643"/>
        <end position="720"/>
    </location>
</feature>
<evidence type="ECO:0000256" key="2">
    <source>
        <dbReference type="PROSITE-ProRule" id="PRU01360"/>
    </source>
</evidence>
<evidence type="ECO:0008006" key="7">
    <source>
        <dbReference type="Google" id="ProtNLM"/>
    </source>
</evidence>
<dbReference type="AlphaFoldDB" id="A0A243WJF0"/>
<accession>A0A243WJF0</accession>
<name>A0A243WJF0_9BACT</name>
<gene>
    <name evidence="5" type="ORF">BXP70_00105</name>
</gene>
<dbReference type="InterPro" id="IPR039426">
    <property type="entry name" value="TonB-dep_rcpt-like"/>
</dbReference>
<evidence type="ECO:0000259" key="4">
    <source>
        <dbReference type="Pfam" id="PF07715"/>
    </source>
</evidence>
<reference evidence="5 6" key="1">
    <citation type="submission" date="2017-01" db="EMBL/GenBank/DDBJ databases">
        <title>A new Hymenobacter.</title>
        <authorList>
            <person name="Liang Y."/>
            <person name="Feng F."/>
        </authorList>
    </citation>
    <scope>NUCLEOTIDE SEQUENCE [LARGE SCALE GENOMIC DNA]</scope>
    <source>
        <strain evidence="5">MIMBbqt21</strain>
    </source>
</reference>
<keyword evidence="6" id="KW-1185">Reference proteome</keyword>
<comment type="subcellular location">
    <subcellularLocation>
        <location evidence="2">Cell outer membrane</location>
        <topology evidence="2">Multi-pass membrane protein</topology>
    </subcellularLocation>
</comment>
<dbReference type="GO" id="GO:0004866">
    <property type="term" value="F:endopeptidase inhibitor activity"/>
    <property type="evidence" value="ECO:0007669"/>
    <property type="project" value="InterPro"/>
</dbReference>
<dbReference type="PROSITE" id="PS52016">
    <property type="entry name" value="TONB_DEPENDENT_REC_3"/>
    <property type="match status" value="1"/>
</dbReference>
<dbReference type="PANTHER" id="PTHR30069:SF29">
    <property type="entry name" value="HEMOGLOBIN AND HEMOGLOBIN-HAPTOGLOBIN-BINDING PROTEIN 1-RELATED"/>
    <property type="match status" value="1"/>
</dbReference>
<feature type="domain" description="Macroglobulin" evidence="3">
    <location>
        <begin position="50"/>
        <end position="143"/>
    </location>
</feature>
<dbReference type="InterPro" id="IPR012910">
    <property type="entry name" value="Plug_dom"/>
</dbReference>
<evidence type="ECO:0000256" key="1">
    <source>
        <dbReference type="ARBA" id="ARBA00022729"/>
    </source>
</evidence>
<keyword evidence="2" id="KW-0998">Cell outer membrane</keyword>
<dbReference type="Proteomes" id="UP000194873">
    <property type="component" value="Unassembled WGS sequence"/>
</dbReference>
<keyword evidence="2" id="KW-0813">Transport</keyword>
<dbReference type="Gene3D" id="2.170.130.10">
    <property type="entry name" value="TonB-dependent receptor, plug domain"/>
    <property type="match status" value="1"/>
</dbReference>
<dbReference type="EMBL" id="MTSE01000001">
    <property type="protein sequence ID" value="OUJ75750.1"/>
    <property type="molecule type" value="Genomic_DNA"/>
</dbReference>
<evidence type="ECO:0000313" key="6">
    <source>
        <dbReference type="Proteomes" id="UP000194873"/>
    </source>
</evidence>
<evidence type="ECO:0000259" key="3">
    <source>
        <dbReference type="Pfam" id="PF01835"/>
    </source>
</evidence>
<comment type="similarity">
    <text evidence="2">Belongs to the TonB-dependent receptor family.</text>
</comment>
<dbReference type="Pfam" id="PF07715">
    <property type="entry name" value="Plug"/>
    <property type="match status" value="1"/>
</dbReference>
<dbReference type="InterPro" id="IPR002890">
    <property type="entry name" value="MG2"/>
</dbReference>
<proteinExistence type="inferred from homology"/>
<evidence type="ECO:0000313" key="5">
    <source>
        <dbReference type="EMBL" id="OUJ75750.1"/>
    </source>
</evidence>
<dbReference type="GO" id="GO:0009279">
    <property type="term" value="C:cell outer membrane"/>
    <property type="evidence" value="ECO:0007669"/>
    <property type="project" value="UniProtKB-SubCell"/>
</dbReference>
<dbReference type="PANTHER" id="PTHR30069">
    <property type="entry name" value="TONB-DEPENDENT OUTER MEMBRANE RECEPTOR"/>
    <property type="match status" value="1"/>
</dbReference>
<sequence>MQRLRWLALGLSAFVAVLIGTGFRDPDEGFVQQIAAQLNKFYQAHYPEKSYLHLDKPVYAVGETVWFKAYVVDASRHLPDTLSRVLYVDLLSPQNQVVAQRVLGLQRGTANGDFTLSDTLTQGMYTVRAYTSWMRNASAEYFFSRRISVWRTDPTAAAPTTAPGRRKKAELNAATAPVQSRQPDVQFFPEGGSLIAQIDNRVAFKATDVYGYGVNVTGVVQDEQGADVLAFQSQHLGMGQFLLNPVAGKRYQARVKLPDGTVAIYPLPIAQPEGLSLSVAEIGDFLNVTIRRKTLAGTAPPDNITLLGHVRGIISYAGRGQIDDTRAFTARVPKNKFPTGIAHFTLFNGQNVAQCERLVFVRNEPSLQVKITPSKASYAPREKVNLDVEVHDAAGQPVAAQFSLAVNSAQALVANPDAHNILSDLLLTSDLQGFVENPAYYFQQNVPDAKMALDNLLLTQGWRRFVWKQLLANTFDPSPFPLERTLTVSGQVLNDGKRPIANSDVALILSRPDRGFANATTDPDGRFLFTGFSGSDTTQALVQAKGTKGNRSPVVRLAGSLAPLPKTPLPRLISPQPEIAEYLQTSKKQQAAERRFRMDTSKTIMLGNVTVRGKKAPPADPRKIYSQADATIKLSDLPGASSYINILQVLQGRVAGLTITGSGFDMRAQIRGQGSPQFLVDGVPVDDSYINSISPTDVESVEVLKGASAAIFGGRGAGGVIAIYTKRGNPSYDYSKDPTSPRLAYIKRPGFYRAREFYVPQYDGSTKAPTRPDFRSTTLYWNPRVNTDASGIAHLSFYCSDASGTFQVAGEGLSFTGTPGLGISSFSVQ</sequence>
<keyword evidence="2" id="KW-0472">Membrane</keyword>
<organism evidence="5 6">
    <name type="scientific">Hymenobacter crusticola</name>
    <dbReference type="NCBI Taxonomy" id="1770526"/>
    <lineage>
        <taxon>Bacteria</taxon>
        <taxon>Pseudomonadati</taxon>
        <taxon>Bacteroidota</taxon>
        <taxon>Cytophagia</taxon>
        <taxon>Cytophagales</taxon>
        <taxon>Hymenobacteraceae</taxon>
        <taxon>Hymenobacter</taxon>
    </lineage>
</organism>
<dbReference type="SUPFAM" id="SSF56935">
    <property type="entry name" value="Porins"/>
    <property type="match status" value="1"/>
</dbReference>
<dbReference type="Gene3D" id="2.60.40.1930">
    <property type="match status" value="1"/>
</dbReference>
<keyword evidence="2" id="KW-0812">Transmembrane</keyword>
<keyword evidence="1" id="KW-0732">Signal</keyword>
<comment type="caution">
    <text evidence="5">The sequence shown here is derived from an EMBL/GenBank/DDBJ whole genome shotgun (WGS) entry which is preliminary data.</text>
</comment>
<dbReference type="Pfam" id="PF01835">
    <property type="entry name" value="MG2"/>
    <property type="match status" value="1"/>
</dbReference>
<dbReference type="GO" id="GO:0015344">
    <property type="term" value="F:siderophore uptake transmembrane transporter activity"/>
    <property type="evidence" value="ECO:0007669"/>
    <property type="project" value="TreeGrafter"/>
</dbReference>
<dbReference type="GO" id="GO:0044718">
    <property type="term" value="P:siderophore transmembrane transport"/>
    <property type="evidence" value="ECO:0007669"/>
    <property type="project" value="TreeGrafter"/>
</dbReference>
<dbReference type="OrthoDB" id="679547at2"/>
<protein>
    <recommendedName>
        <fullName evidence="7">TonB-dependent receptor plug domain-containing protein</fullName>
    </recommendedName>
</protein>
<dbReference type="InterPro" id="IPR037066">
    <property type="entry name" value="Plug_dom_sf"/>
</dbReference>
<dbReference type="RefSeq" id="WP_086591988.1">
    <property type="nucleotide sequence ID" value="NZ_MTSE01000001.1"/>
</dbReference>
<keyword evidence="2" id="KW-1134">Transmembrane beta strand</keyword>